<evidence type="ECO:0000313" key="6">
    <source>
        <dbReference type="EMBL" id="QCD35296.1"/>
    </source>
</evidence>
<evidence type="ECO:0000256" key="2">
    <source>
        <dbReference type="ARBA" id="ARBA00022490"/>
    </source>
</evidence>
<protein>
    <submittedName>
        <fullName evidence="6">Hemerythrin domain-containing protein</fullName>
    </submittedName>
</protein>
<dbReference type="GO" id="GO:0046872">
    <property type="term" value="F:metal ion binding"/>
    <property type="evidence" value="ECO:0007669"/>
    <property type="project" value="UniProtKB-KW"/>
</dbReference>
<dbReference type="InterPro" id="IPR019903">
    <property type="entry name" value="RIC_family"/>
</dbReference>
<evidence type="ECO:0000256" key="3">
    <source>
        <dbReference type="ARBA" id="ARBA00022723"/>
    </source>
</evidence>
<dbReference type="Proteomes" id="UP000297031">
    <property type="component" value="Chromosome"/>
</dbReference>
<evidence type="ECO:0000259" key="5">
    <source>
        <dbReference type="Pfam" id="PF01814"/>
    </source>
</evidence>
<dbReference type="GO" id="GO:0005737">
    <property type="term" value="C:cytoplasm"/>
    <property type="evidence" value="ECO:0007669"/>
    <property type="project" value="UniProtKB-SubCell"/>
</dbReference>
<reference evidence="6 7" key="1">
    <citation type="submission" date="2019-02" db="EMBL/GenBank/DDBJ databases">
        <title>Isolation and identification of novel species under the genus Muribaculum.</title>
        <authorList>
            <person name="Miyake S."/>
            <person name="Ding Y."/>
            <person name="Low A."/>
            <person name="Soh M."/>
            <person name="Seedorf H."/>
        </authorList>
    </citation>
    <scope>NUCLEOTIDE SEQUENCE [LARGE SCALE GENOMIC DNA]</scope>
    <source>
        <strain evidence="6 7">TLL-A4</strain>
    </source>
</reference>
<name>A0A4P7VJ61_9BACT</name>
<feature type="domain" description="Hemerythrin-like" evidence="5">
    <location>
        <begin position="80"/>
        <end position="219"/>
    </location>
</feature>
<evidence type="ECO:0000256" key="1">
    <source>
        <dbReference type="ARBA" id="ARBA00004496"/>
    </source>
</evidence>
<comment type="subcellular location">
    <subcellularLocation>
        <location evidence="1">Cytoplasm</location>
    </subcellularLocation>
</comment>
<dbReference type="OrthoDB" id="937463at2"/>
<keyword evidence="3" id="KW-0479">Metal-binding</keyword>
<keyword evidence="7" id="KW-1185">Reference proteome</keyword>
<dbReference type="PANTHER" id="PTHR36438">
    <property type="entry name" value="IRON-SULFUR CLUSTER REPAIR PROTEIN YTFE"/>
    <property type="match status" value="1"/>
</dbReference>
<keyword evidence="4" id="KW-0408">Iron</keyword>
<gene>
    <name evidence="6" type="ORF">E7746_05025</name>
</gene>
<proteinExistence type="predicted"/>
<dbReference type="EMBL" id="CP039393">
    <property type="protein sequence ID" value="QCD35296.1"/>
    <property type="molecule type" value="Genomic_DNA"/>
</dbReference>
<dbReference type="KEGG" id="mgod:E7746_05025"/>
<evidence type="ECO:0000256" key="4">
    <source>
        <dbReference type="ARBA" id="ARBA00023004"/>
    </source>
</evidence>
<evidence type="ECO:0000313" key="7">
    <source>
        <dbReference type="Proteomes" id="UP000297031"/>
    </source>
</evidence>
<dbReference type="Pfam" id="PF01814">
    <property type="entry name" value="Hemerythrin"/>
    <property type="match status" value="1"/>
</dbReference>
<dbReference type="AlphaFoldDB" id="A0A4P7VJ61"/>
<dbReference type="RefSeq" id="WP_136410048.1">
    <property type="nucleotide sequence ID" value="NZ_CP039393.1"/>
</dbReference>
<dbReference type="Gene3D" id="1.20.120.520">
    <property type="entry name" value="nmb1532 protein domain like"/>
    <property type="match status" value="1"/>
</dbReference>
<keyword evidence="2" id="KW-0963">Cytoplasm</keyword>
<dbReference type="InterPro" id="IPR012312">
    <property type="entry name" value="Hemerythrin-like"/>
</dbReference>
<dbReference type="PANTHER" id="PTHR36438:SF1">
    <property type="entry name" value="IRON-SULFUR CLUSTER REPAIR PROTEIN YTFE"/>
    <property type="match status" value="1"/>
</dbReference>
<organism evidence="6 7">
    <name type="scientific">Muribaculum gordoncarteri</name>
    <dbReference type="NCBI Taxonomy" id="2530390"/>
    <lineage>
        <taxon>Bacteria</taxon>
        <taxon>Pseudomonadati</taxon>
        <taxon>Bacteroidota</taxon>
        <taxon>Bacteroidia</taxon>
        <taxon>Bacteroidales</taxon>
        <taxon>Muribaculaceae</taxon>
        <taxon>Muribaculum</taxon>
    </lineage>
</organism>
<accession>A0A4P7VJ61</accession>
<sequence>MKLVRQFTGKDSVIDLVKEDYNILPILSRFGIPLGFQSKHIDEVCRENDIDTDVFLFIINFIMTGKIDSERLEKVSPTAIVDFLHNSHDYFLGYKFPHIRQNLLNALDECHNDINPAIISFFDSYIEEVKKHFKYEETKVFPHIKALMAGEKSNYSIHTFQRNHDEVGEKLSELKNIILRFYTTSMPNRMYDVLVDIYNAEEDLDTHKDIENHILIPLVTMIELQQQHNRDEAR</sequence>